<feature type="transmembrane region" description="Helical" evidence="1">
    <location>
        <begin position="424"/>
        <end position="448"/>
    </location>
</feature>
<keyword evidence="1" id="KW-0812">Transmembrane</keyword>
<feature type="transmembrane region" description="Helical" evidence="1">
    <location>
        <begin position="193"/>
        <end position="212"/>
    </location>
</feature>
<feature type="transmembrane region" description="Helical" evidence="1">
    <location>
        <begin position="21"/>
        <end position="43"/>
    </location>
</feature>
<sequence>MLRLLFRLWWLQQRRSFTWKDAVVGGYLIFVYVMVGLGFYFGATLDGEELFEDGTPDALCAILVLTMLVPDIILKVVMKHDSTAMDDYLKSRPVPEKVWNRFLLLTNLVNFWNYVMPVLMLPMLFWMLSVPQAIVGYLLMQAFSFINGIYVTCYYKTTDRMLRWPLLLGWIGMGAILTAYLVCFAWMPGFLINIGMAVWAVLIITGLLFYLYNLKIYNEHKQKTSRFRSFGKTTLYKLQYIGLLRAKRVRNMVLVMVIIFFLDALLMVFLPDSGSGNQVSLIMYVVGDVLLPSVVLSQWTFGIEANFFQGLMTKPVKVEQLLRNCFYFYLSISGVMTVLSLVFVFLSPEITVFTLLGAMGMAVFVNLSNLPTCLFSSRLEIFSKSMFNMQGANMKINLYGVVFLVPSGLMAGVYYLWGAEVWCIVSVTMAVVCLLIHRKVIARVAAIYDRIRYERMEKYMEN</sequence>
<evidence type="ECO:0000256" key="1">
    <source>
        <dbReference type="SAM" id="Phobius"/>
    </source>
</evidence>
<reference evidence="2 3" key="1">
    <citation type="submission" date="2019-09" db="EMBL/GenBank/DDBJ databases">
        <title>Distinct polysaccharide growth profiles of human intestinal Prevotella copri isolates.</title>
        <authorList>
            <person name="Fehlner-Peach H."/>
            <person name="Magnabosco C."/>
            <person name="Raghavan V."/>
            <person name="Scher J.U."/>
            <person name="Tett A."/>
            <person name="Cox L.M."/>
            <person name="Gottsegen C."/>
            <person name="Watters A."/>
            <person name="Wiltshire- Gordon J.D."/>
            <person name="Segata N."/>
            <person name="Bonneau R."/>
            <person name="Littman D.R."/>
        </authorList>
    </citation>
    <scope>NUCLEOTIDE SEQUENCE [LARGE SCALE GENOMIC DNA]</scope>
    <source>
        <strain evidence="3">iAQ1173</strain>
    </source>
</reference>
<feature type="transmembrane region" description="Helical" evidence="1">
    <location>
        <begin position="396"/>
        <end position="418"/>
    </location>
</feature>
<feature type="transmembrane region" description="Helical" evidence="1">
    <location>
        <begin position="352"/>
        <end position="375"/>
    </location>
</feature>
<evidence type="ECO:0000313" key="3">
    <source>
        <dbReference type="Proteomes" id="UP000384372"/>
    </source>
</evidence>
<feature type="transmembrane region" description="Helical" evidence="1">
    <location>
        <begin position="167"/>
        <end position="187"/>
    </location>
</feature>
<feature type="transmembrane region" description="Helical" evidence="1">
    <location>
        <begin position="134"/>
        <end position="155"/>
    </location>
</feature>
<feature type="transmembrane region" description="Helical" evidence="1">
    <location>
        <begin position="98"/>
        <end position="128"/>
    </location>
</feature>
<gene>
    <name evidence="2" type="ORF">F7D20_11180</name>
</gene>
<evidence type="ECO:0000313" key="2">
    <source>
        <dbReference type="EMBL" id="MQP12503.1"/>
    </source>
</evidence>
<feature type="transmembrane region" description="Helical" evidence="1">
    <location>
        <begin position="252"/>
        <end position="270"/>
    </location>
</feature>
<dbReference type="AlphaFoldDB" id="A0A6A7WDD3"/>
<accession>A0A6A7WDD3</accession>
<keyword evidence="3" id="KW-1185">Reference proteome</keyword>
<dbReference type="RefSeq" id="WP_158464099.1">
    <property type="nucleotide sequence ID" value="NZ_VZAD01000085.1"/>
</dbReference>
<dbReference type="InterPro" id="IPR043742">
    <property type="entry name" value="DUF5687"/>
</dbReference>
<organism evidence="2 3">
    <name type="scientific">Segatella copri</name>
    <dbReference type="NCBI Taxonomy" id="165179"/>
    <lineage>
        <taxon>Bacteria</taxon>
        <taxon>Pseudomonadati</taxon>
        <taxon>Bacteroidota</taxon>
        <taxon>Bacteroidia</taxon>
        <taxon>Bacteroidales</taxon>
        <taxon>Prevotellaceae</taxon>
        <taxon>Segatella</taxon>
    </lineage>
</organism>
<feature type="transmembrane region" description="Helical" evidence="1">
    <location>
        <begin position="326"/>
        <end position="346"/>
    </location>
</feature>
<feature type="transmembrane region" description="Helical" evidence="1">
    <location>
        <begin position="55"/>
        <end position="77"/>
    </location>
</feature>
<keyword evidence="1" id="KW-1133">Transmembrane helix</keyword>
<dbReference type="Proteomes" id="UP000384372">
    <property type="component" value="Unassembled WGS sequence"/>
</dbReference>
<name>A0A6A7WDD3_9BACT</name>
<keyword evidence="1" id="KW-0472">Membrane</keyword>
<comment type="caution">
    <text evidence="2">The sequence shown here is derived from an EMBL/GenBank/DDBJ whole genome shotgun (WGS) entry which is preliminary data.</text>
</comment>
<feature type="transmembrane region" description="Helical" evidence="1">
    <location>
        <begin position="282"/>
        <end position="305"/>
    </location>
</feature>
<proteinExistence type="predicted"/>
<protein>
    <submittedName>
        <fullName evidence="2">Uncharacterized protein</fullName>
    </submittedName>
</protein>
<dbReference type="Pfam" id="PF18940">
    <property type="entry name" value="DUF5687"/>
    <property type="match status" value="1"/>
</dbReference>
<dbReference type="EMBL" id="VZAD01000085">
    <property type="protein sequence ID" value="MQP12503.1"/>
    <property type="molecule type" value="Genomic_DNA"/>
</dbReference>
<dbReference type="OrthoDB" id="1063180at2"/>